<dbReference type="PROSITE" id="PS50192">
    <property type="entry name" value="T_SNARE"/>
    <property type="match status" value="1"/>
</dbReference>
<evidence type="ECO:0000256" key="5">
    <source>
        <dbReference type="SAM" id="Phobius"/>
    </source>
</evidence>
<dbReference type="InterPro" id="IPR041875">
    <property type="entry name" value="Syntaxin-8_SNARE"/>
</dbReference>
<protein>
    <recommendedName>
        <fullName evidence="6">t-SNARE coiled-coil homology domain-containing protein</fullName>
    </recommendedName>
</protein>
<keyword evidence="8" id="KW-1185">Reference proteome</keyword>
<evidence type="ECO:0000256" key="4">
    <source>
        <dbReference type="ARBA" id="ARBA00023136"/>
    </source>
</evidence>
<comment type="caution">
    <text evidence="7">The sequence shown here is derived from an EMBL/GenBank/DDBJ whole genome shotgun (WGS) entry which is preliminary data.</text>
</comment>
<reference evidence="7 8" key="1">
    <citation type="submission" date="2024-03" db="EMBL/GenBank/DDBJ databases">
        <title>The genome assembly and annotation of the cricket Gryllus longicercus Weissman &amp; Gray.</title>
        <authorList>
            <person name="Szrajer S."/>
            <person name="Gray D."/>
            <person name="Ylla G."/>
        </authorList>
    </citation>
    <scope>NUCLEOTIDE SEQUENCE [LARGE SCALE GENOMIC DNA]</scope>
    <source>
        <strain evidence="7">DAG 2021-001</strain>
        <tissue evidence="7">Whole body minus gut</tissue>
    </source>
</reference>
<evidence type="ECO:0000256" key="1">
    <source>
        <dbReference type="ARBA" id="ARBA00004370"/>
    </source>
</evidence>
<dbReference type="Gene3D" id="1.20.5.110">
    <property type="match status" value="1"/>
</dbReference>
<evidence type="ECO:0000313" key="7">
    <source>
        <dbReference type="EMBL" id="KAK7873825.1"/>
    </source>
</evidence>
<gene>
    <name evidence="7" type="ORF">R5R35_005805</name>
</gene>
<keyword evidence="5" id="KW-1133">Transmembrane helix</keyword>
<dbReference type="SMART" id="SM00397">
    <property type="entry name" value="t_SNARE"/>
    <property type="match status" value="1"/>
</dbReference>
<dbReference type="InterPro" id="IPR045242">
    <property type="entry name" value="Syntaxin"/>
</dbReference>
<sequence>MALVYVDKDPWLGEHDACERNYREIMELFTTRSRERRTSNEYARLSSKIRLRMKQYSSEVYQLKEKLSVSSSLGSITFEEAERRTRLVEQLQSREIQMQQAFQNKDEAAARDRSALIKPSVFAEAGTTGWGTDEEEILSVPAPGVTVTDMRQQQQEILRDQEAGLEELSKVISRQKAIATTINSEVDFQNDLIDDIAQHADNTDAQLNSRTAQIRTISQKDRTCVYWVIIILLFIAIIVVAVV</sequence>
<keyword evidence="5" id="KW-0812">Transmembrane</keyword>
<dbReference type="GO" id="GO:0031201">
    <property type="term" value="C:SNARE complex"/>
    <property type="evidence" value="ECO:0007669"/>
    <property type="project" value="TreeGrafter"/>
</dbReference>
<dbReference type="GO" id="GO:0012505">
    <property type="term" value="C:endomembrane system"/>
    <property type="evidence" value="ECO:0007669"/>
    <property type="project" value="TreeGrafter"/>
</dbReference>
<dbReference type="GO" id="GO:0005484">
    <property type="term" value="F:SNAP receptor activity"/>
    <property type="evidence" value="ECO:0007669"/>
    <property type="project" value="TreeGrafter"/>
</dbReference>
<dbReference type="InterPro" id="IPR000727">
    <property type="entry name" value="T_SNARE_dom"/>
</dbReference>
<evidence type="ECO:0000256" key="3">
    <source>
        <dbReference type="ARBA" id="ARBA00023054"/>
    </source>
</evidence>
<keyword evidence="2" id="KW-0813">Transport</keyword>
<dbReference type="PANTHER" id="PTHR19957">
    <property type="entry name" value="SYNTAXIN"/>
    <property type="match status" value="1"/>
</dbReference>
<dbReference type="Proteomes" id="UP001378592">
    <property type="component" value="Unassembled WGS sequence"/>
</dbReference>
<dbReference type="GO" id="GO:0000149">
    <property type="term" value="F:SNARE binding"/>
    <property type="evidence" value="ECO:0007669"/>
    <property type="project" value="TreeGrafter"/>
</dbReference>
<evidence type="ECO:0000259" key="6">
    <source>
        <dbReference type="PROSITE" id="PS50192"/>
    </source>
</evidence>
<dbReference type="GO" id="GO:0006886">
    <property type="term" value="P:intracellular protein transport"/>
    <property type="evidence" value="ECO:0007669"/>
    <property type="project" value="TreeGrafter"/>
</dbReference>
<keyword evidence="3" id="KW-0175">Coiled coil</keyword>
<comment type="subcellular location">
    <subcellularLocation>
        <location evidence="1">Membrane</location>
    </subcellularLocation>
</comment>
<name>A0AAN9ZI70_9ORTH</name>
<evidence type="ECO:0000256" key="2">
    <source>
        <dbReference type="ARBA" id="ARBA00022448"/>
    </source>
</evidence>
<dbReference type="CDD" id="cd15852">
    <property type="entry name" value="SNARE_Syntaxin8"/>
    <property type="match status" value="1"/>
</dbReference>
<evidence type="ECO:0000313" key="8">
    <source>
        <dbReference type="Proteomes" id="UP001378592"/>
    </source>
</evidence>
<dbReference type="GO" id="GO:0048278">
    <property type="term" value="P:vesicle docking"/>
    <property type="evidence" value="ECO:0007669"/>
    <property type="project" value="TreeGrafter"/>
</dbReference>
<accession>A0AAN9ZI70</accession>
<organism evidence="7 8">
    <name type="scientific">Gryllus longicercus</name>
    <dbReference type="NCBI Taxonomy" id="2509291"/>
    <lineage>
        <taxon>Eukaryota</taxon>
        <taxon>Metazoa</taxon>
        <taxon>Ecdysozoa</taxon>
        <taxon>Arthropoda</taxon>
        <taxon>Hexapoda</taxon>
        <taxon>Insecta</taxon>
        <taxon>Pterygota</taxon>
        <taxon>Neoptera</taxon>
        <taxon>Polyneoptera</taxon>
        <taxon>Orthoptera</taxon>
        <taxon>Ensifera</taxon>
        <taxon>Gryllidea</taxon>
        <taxon>Grylloidea</taxon>
        <taxon>Gryllidae</taxon>
        <taxon>Gryllinae</taxon>
        <taxon>Gryllus</taxon>
    </lineage>
</organism>
<dbReference type="SUPFAM" id="SSF58038">
    <property type="entry name" value="SNARE fusion complex"/>
    <property type="match status" value="1"/>
</dbReference>
<feature type="domain" description="T-SNARE coiled-coil homology" evidence="6">
    <location>
        <begin position="155"/>
        <end position="217"/>
    </location>
</feature>
<dbReference type="GO" id="GO:0006906">
    <property type="term" value="P:vesicle fusion"/>
    <property type="evidence" value="ECO:0007669"/>
    <property type="project" value="TreeGrafter"/>
</dbReference>
<keyword evidence="4 5" id="KW-0472">Membrane</keyword>
<dbReference type="PANTHER" id="PTHR19957:SF124">
    <property type="entry name" value="SYNTAXIN-8"/>
    <property type="match status" value="1"/>
</dbReference>
<feature type="transmembrane region" description="Helical" evidence="5">
    <location>
        <begin position="224"/>
        <end position="242"/>
    </location>
</feature>
<proteinExistence type="predicted"/>
<dbReference type="AlphaFoldDB" id="A0AAN9ZI70"/>
<dbReference type="EMBL" id="JAZDUA010000009">
    <property type="protein sequence ID" value="KAK7873825.1"/>
    <property type="molecule type" value="Genomic_DNA"/>
</dbReference>